<feature type="compositionally biased region" description="Polar residues" evidence="2">
    <location>
        <begin position="148"/>
        <end position="171"/>
    </location>
</feature>
<keyword evidence="5" id="KW-1185">Reference proteome</keyword>
<name>A0AAE0ZC18_9GAST</name>
<evidence type="ECO:0000256" key="1">
    <source>
        <dbReference type="ARBA" id="ARBA00023268"/>
    </source>
</evidence>
<dbReference type="PANTHER" id="PTHR37984:SF5">
    <property type="entry name" value="PROTEIN NYNRIN-LIKE"/>
    <property type="match status" value="1"/>
</dbReference>
<dbReference type="InterPro" id="IPR050951">
    <property type="entry name" value="Retrovirus_Pol_polyprotein"/>
</dbReference>
<keyword evidence="1" id="KW-0511">Multifunctional enzyme</keyword>
<evidence type="ECO:0000256" key="2">
    <source>
        <dbReference type="SAM" id="MobiDB-lite"/>
    </source>
</evidence>
<feature type="domain" description="Reverse transcriptase/retrotransposon-derived protein RNase H-like" evidence="3">
    <location>
        <begin position="440"/>
        <end position="521"/>
    </location>
</feature>
<feature type="region of interest" description="Disordered" evidence="2">
    <location>
        <begin position="139"/>
        <end position="190"/>
    </location>
</feature>
<comment type="caution">
    <text evidence="4">The sequence shown here is derived from an EMBL/GenBank/DDBJ whole genome shotgun (WGS) entry which is preliminary data.</text>
</comment>
<dbReference type="EMBL" id="JAWDGP010004210">
    <property type="protein sequence ID" value="KAK3766533.1"/>
    <property type="molecule type" value="Genomic_DNA"/>
</dbReference>
<dbReference type="Gene3D" id="3.10.10.10">
    <property type="entry name" value="HIV Type 1 Reverse Transcriptase, subunit A, domain 1"/>
    <property type="match status" value="1"/>
</dbReference>
<dbReference type="Proteomes" id="UP001283361">
    <property type="component" value="Unassembled WGS sequence"/>
</dbReference>
<dbReference type="InterPro" id="IPR043128">
    <property type="entry name" value="Rev_trsase/Diguanyl_cyclase"/>
</dbReference>
<evidence type="ECO:0000313" key="5">
    <source>
        <dbReference type="Proteomes" id="UP001283361"/>
    </source>
</evidence>
<dbReference type="InterPro" id="IPR041577">
    <property type="entry name" value="RT_RNaseH_2"/>
</dbReference>
<dbReference type="Gene3D" id="3.30.70.270">
    <property type="match status" value="1"/>
</dbReference>
<dbReference type="SUPFAM" id="SSF56672">
    <property type="entry name" value="DNA/RNA polymerases"/>
    <property type="match status" value="1"/>
</dbReference>
<evidence type="ECO:0000313" key="4">
    <source>
        <dbReference type="EMBL" id="KAK3766533.1"/>
    </source>
</evidence>
<protein>
    <recommendedName>
        <fullName evidence="3">Reverse transcriptase/retrotransposon-derived protein RNase H-like domain-containing protein</fullName>
    </recommendedName>
</protein>
<dbReference type="InterPro" id="IPR043502">
    <property type="entry name" value="DNA/RNA_pol_sf"/>
</dbReference>
<organism evidence="4 5">
    <name type="scientific">Elysia crispata</name>
    <name type="common">lettuce slug</name>
    <dbReference type="NCBI Taxonomy" id="231223"/>
    <lineage>
        <taxon>Eukaryota</taxon>
        <taxon>Metazoa</taxon>
        <taxon>Spiralia</taxon>
        <taxon>Lophotrochozoa</taxon>
        <taxon>Mollusca</taxon>
        <taxon>Gastropoda</taxon>
        <taxon>Heterobranchia</taxon>
        <taxon>Euthyneura</taxon>
        <taxon>Panpulmonata</taxon>
        <taxon>Sacoglossa</taxon>
        <taxon>Placobranchoidea</taxon>
        <taxon>Plakobranchidae</taxon>
        <taxon>Elysia</taxon>
    </lineage>
</organism>
<evidence type="ECO:0000259" key="3">
    <source>
        <dbReference type="Pfam" id="PF17919"/>
    </source>
</evidence>
<gene>
    <name evidence="4" type="ORF">RRG08_028651</name>
</gene>
<sequence length="522" mass="58828">MSQENENGFNGFVFDTPDDQRKISEVISKFDEFAIREQNITFERFKFNQLTQSPGEQFETFLSELRQLAKSCSFCDQCRDSLIRDRIVIGIREPETRQDLLKVRNLTLEKCIDICRSAEDASTQSRTIHPEVAACNTNQKGKARYNKTPDQSKQPARTTTFKSPTGATPHQRSFKRPTRQDYIPPNSNPHDPRIRLEALTELNLDVTGALHRTYSMAMFKTQVNVDGRPRSFKLDTGASVTVIGEGTKEYKLGLVARIDNVQANPTPNFETEFPELFQGLGKLEETCSIKLKEDAVSLHIFTPRKIAQPLLPQVKKEIDRMLSQGVISEMTEPTEWCAGMVVVPKPSGSVRICVDLTELNKACEFSRSSLKFLGHIIDATGIRADPGKIEAIKNFPQPQNITELQRFLGLAYQLAKFTPRLAVHTEPLRQLLKKDRVWVWEQPQDNAFYKVKEQLTTTPVLAHYSPHSETVIAADASNMGLGAVLLQVQHDGTRKPVSFISRSLTDAEKNHAVIEKEALAAT</sequence>
<dbReference type="PANTHER" id="PTHR37984">
    <property type="entry name" value="PROTEIN CBG26694"/>
    <property type="match status" value="1"/>
</dbReference>
<reference evidence="4" key="1">
    <citation type="journal article" date="2023" name="G3 (Bethesda)">
        <title>A reference genome for the long-term kleptoplast-retaining sea slug Elysia crispata morphotype clarki.</title>
        <authorList>
            <person name="Eastman K.E."/>
            <person name="Pendleton A.L."/>
            <person name="Shaikh M.A."/>
            <person name="Suttiyut T."/>
            <person name="Ogas R."/>
            <person name="Tomko P."/>
            <person name="Gavelis G."/>
            <person name="Widhalm J.R."/>
            <person name="Wisecaver J.H."/>
        </authorList>
    </citation>
    <scope>NUCLEOTIDE SEQUENCE</scope>
    <source>
        <strain evidence="4">ECLA1</strain>
    </source>
</reference>
<dbReference type="Pfam" id="PF17919">
    <property type="entry name" value="RT_RNaseH_2"/>
    <property type="match status" value="1"/>
</dbReference>
<dbReference type="AlphaFoldDB" id="A0AAE0ZC18"/>
<dbReference type="FunFam" id="3.30.70.270:FF:000026">
    <property type="entry name" value="Transposon Ty3-G Gag-Pol polyprotein"/>
    <property type="match status" value="1"/>
</dbReference>
<accession>A0AAE0ZC18</accession>
<proteinExistence type="predicted"/>